<protein>
    <recommendedName>
        <fullName evidence="3">Glycosyltransferase family 25 protein</fullName>
    </recommendedName>
</protein>
<feature type="non-terminal residue" evidence="1">
    <location>
        <position position="1"/>
    </location>
</feature>
<name>A0A9P4M3X4_9PEZI</name>
<dbReference type="EMBL" id="ML978130">
    <property type="protein sequence ID" value="KAF2096193.1"/>
    <property type="molecule type" value="Genomic_DNA"/>
</dbReference>
<gene>
    <name evidence="1" type="ORF">NA57DRAFT_27677</name>
</gene>
<proteinExistence type="predicted"/>
<reference evidence="1" key="1">
    <citation type="journal article" date="2020" name="Stud. Mycol.">
        <title>101 Dothideomycetes genomes: a test case for predicting lifestyles and emergence of pathogens.</title>
        <authorList>
            <person name="Haridas S."/>
            <person name="Albert R."/>
            <person name="Binder M."/>
            <person name="Bloem J."/>
            <person name="Labutti K."/>
            <person name="Salamov A."/>
            <person name="Andreopoulos B."/>
            <person name="Baker S."/>
            <person name="Barry K."/>
            <person name="Bills G."/>
            <person name="Bluhm B."/>
            <person name="Cannon C."/>
            <person name="Castanera R."/>
            <person name="Culley D."/>
            <person name="Daum C."/>
            <person name="Ezra D."/>
            <person name="Gonzalez J."/>
            <person name="Henrissat B."/>
            <person name="Kuo A."/>
            <person name="Liang C."/>
            <person name="Lipzen A."/>
            <person name="Lutzoni F."/>
            <person name="Magnuson J."/>
            <person name="Mondo S."/>
            <person name="Nolan M."/>
            <person name="Ohm R."/>
            <person name="Pangilinan J."/>
            <person name="Park H.-J."/>
            <person name="Ramirez L."/>
            <person name="Alfaro M."/>
            <person name="Sun H."/>
            <person name="Tritt A."/>
            <person name="Yoshinaga Y."/>
            <person name="Zwiers L.-H."/>
            <person name="Turgeon B."/>
            <person name="Goodwin S."/>
            <person name="Spatafora J."/>
            <person name="Crous P."/>
            <person name="Grigoriev I."/>
        </authorList>
    </citation>
    <scope>NUCLEOTIDE SEQUENCE</scope>
    <source>
        <strain evidence="1">CBS 133067</strain>
    </source>
</reference>
<comment type="caution">
    <text evidence="1">The sequence shown here is derived from an EMBL/GenBank/DDBJ whole genome shotgun (WGS) entry which is preliminary data.</text>
</comment>
<organism evidence="1 2">
    <name type="scientific">Rhizodiscina lignyota</name>
    <dbReference type="NCBI Taxonomy" id="1504668"/>
    <lineage>
        <taxon>Eukaryota</taxon>
        <taxon>Fungi</taxon>
        <taxon>Dikarya</taxon>
        <taxon>Ascomycota</taxon>
        <taxon>Pezizomycotina</taxon>
        <taxon>Dothideomycetes</taxon>
        <taxon>Pleosporomycetidae</taxon>
        <taxon>Aulographales</taxon>
        <taxon>Rhizodiscinaceae</taxon>
        <taxon>Rhizodiscina</taxon>
    </lineage>
</organism>
<dbReference type="AlphaFoldDB" id="A0A9P4M3X4"/>
<feature type="non-terminal residue" evidence="1">
    <location>
        <position position="265"/>
    </location>
</feature>
<accession>A0A9P4M3X4</accession>
<evidence type="ECO:0000313" key="1">
    <source>
        <dbReference type="EMBL" id="KAF2096193.1"/>
    </source>
</evidence>
<dbReference type="OrthoDB" id="47375at2759"/>
<sequence>PANATLGFGTVIAVSRQGSKRQERLLYAANLTDIDITIPTQPDWSDEDIEKIRKKDGSKISRGSARAWLGHLHALRWFMQSNLDTAVIIEDDVDWDIHLRSTQKAPPNNISQNNSMSALIDNPETDYWGHPSQWEILYLGHCGDFFSANRLRNNLPHTTIHDTTLPPVSHLHVRTRKFWKDLQLPHQSRLVHRSVWPLCTFAYAVNRKSAERILEEFDKEGDEGTPAYDVRILEACRDLGWLCYSVNPELFHHDDGPSEIAAVNE</sequence>
<dbReference type="Proteomes" id="UP000799772">
    <property type="component" value="Unassembled WGS sequence"/>
</dbReference>
<evidence type="ECO:0000313" key="2">
    <source>
        <dbReference type="Proteomes" id="UP000799772"/>
    </source>
</evidence>
<keyword evidence="2" id="KW-1185">Reference proteome</keyword>
<evidence type="ECO:0008006" key="3">
    <source>
        <dbReference type="Google" id="ProtNLM"/>
    </source>
</evidence>